<reference evidence="8 9" key="1">
    <citation type="journal article" date="2016" name="Gene">
        <title>PacBio SMRT assembly of a complex multi-replicon genome reveals chlorocatechol degradative operon in a region of genome plasticity.</title>
        <authorList>
            <person name="Ricker N."/>
            <person name="Shen S.Y."/>
            <person name="Goordial J."/>
            <person name="Jin S."/>
            <person name="Fulthorpe R.R."/>
        </authorList>
    </citation>
    <scope>NUCLEOTIDE SEQUENCE [LARGE SCALE GENOMIC DNA]</scope>
    <source>
        <strain evidence="8 9">OLGA172</strain>
    </source>
</reference>
<protein>
    <submittedName>
        <fullName evidence="8">FAD-containing monooxygenase EthA</fullName>
    </submittedName>
</protein>
<evidence type="ECO:0000256" key="2">
    <source>
        <dbReference type="ARBA" id="ARBA00010139"/>
    </source>
</evidence>
<dbReference type="InterPro" id="IPR051820">
    <property type="entry name" value="FAD-binding_MO"/>
</dbReference>
<dbReference type="PANTHER" id="PTHR43872:SF1">
    <property type="entry name" value="MONOOXYGENASE, PUTATIVE (AFU_ORTHOLOGUE AFUA_8G02570)-RELATED"/>
    <property type="match status" value="1"/>
</dbReference>
<name>A0A161HNH3_9BURK</name>
<evidence type="ECO:0000256" key="7">
    <source>
        <dbReference type="ARBA" id="ARBA00023033"/>
    </source>
</evidence>
<keyword evidence="7 8" id="KW-0503">Monooxygenase</keyword>
<dbReference type="STRING" id="1804984.AYM40_06710"/>
<dbReference type="Pfam" id="PF00743">
    <property type="entry name" value="FMO-like"/>
    <property type="match status" value="1"/>
</dbReference>
<dbReference type="KEGG" id="buz:AYM40_06710"/>
<accession>A0A161HNH3</accession>
<evidence type="ECO:0000256" key="1">
    <source>
        <dbReference type="ARBA" id="ARBA00001974"/>
    </source>
</evidence>
<evidence type="ECO:0000313" key="9">
    <source>
        <dbReference type="Proteomes" id="UP000076852"/>
    </source>
</evidence>
<dbReference type="Pfam" id="PF13450">
    <property type="entry name" value="NAD_binding_8"/>
    <property type="match status" value="1"/>
</dbReference>
<comment type="cofactor">
    <cofactor evidence="1">
        <name>FAD</name>
        <dbReference type="ChEBI" id="CHEBI:57692"/>
    </cofactor>
</comment>
<evidence type="ECO:0000256" key="4">
    <source>
        <dbReference type="ARBA" id="ARBA00022827"/>
    </source>
</evidence>
<dbReference type="RefSeq" id="WP_063495538.1">
    <property type="nucleotide sequence ID" value="NZ_CP014578.1"/>
</dbReference>
<evidence type="ECO:0000256" key="6">
    <source>
        <dbReference type="ARBA" id="ARBA00023002"/>
    </source>
</evidence>
<keyword evidence="4" id="KW-0274">FAD</keyword>
<organism evidence="8 9">
    <name type="scientific">Paraburkholderia phytofirmans OLGA172</name>
    <dbReference type="NCBI Taxonomy" id="1417228"/>
    <lineage>
        <taxon>Bacteria</taxon>
        <taxon>Pseudomonadati</taxon>
        <taxon>Pseudomonadota</taxon>
        <taxon>Betaproteobacteria</taxon>
        <taxon>Burkholderiales</taxon>
        <taxon>Burkholderiaceae</taxon>
        <taxon>Paraburkholderia</taxon>
    </lineage>
</organism>
<keyword evidence="9" id="KW-1185">Reference proteome</keyword>
<dbReference type="PANTHER" id="PTHR43872">
    <property type="entry name" value="MONOOXYGENASE, PUTATIVE (AFU_ORTHOLOGUE AFUA_8G02570)-RELATED"/>
    <property type="match status" value="1"/>
</dbReference>
<dbReference type="SUPFAM" id="SSF51905">
    <property type="entry name" value="FAD/NAD(P)-binding domain"/>
    <property type="match status" value="1"/>
</dbReference>
<dbReference type="InterPro" id="IPR036188">
    <property type="entry name" value="FAD/NAD-bd_sf"/>
</dbReference>
<evidence type="ECO:0000256" key="3">
    <source>
        <dbReference type="ARBA" id="ARBA00022630"/>
    </source>
</evidence>
<dbReference type="Gene3D" id="3.50.50.60">
    <property type="entry name" value="FAD/NAD(P)-binding domain"/>
    <property type="match status" value="2"/>
</dbReference>
<dbReference type="Proteomes" id="UP000076852">
    <property type="component" value="Chromosome 1"/>
</dbReference>
<dbReference type="GO" id="GO:0004499">
    <property type="term" value="F:N,N-dimethylaniline monooxygenase activity"/>
    <property type="evidence" value="ECO:0007669"/>
    <property type="project" value="InterPro"/>
</dbReference>
<dbReference type="EMBL" id="CP014578">
    <property type="protein sequence ID" value="ANB72097.1"/>
    <property type="molecule type" value="Genomic_DNA"/>
</dbReference>
<dbReference type="GO" id="GO:0050661">
    <property type="term" value="F:NADP binding"/>
    <property type="evidence" value="ECO:0007669"/>
    <property type="project" value="InterPro"/>
</dbReference>
<gene>
    <name evidence="8" type="ORF">AYM40_06710</name>
</gene>
<dbReference type="InterPro" id="IPR020946">
    <property type="entry name" value="Flavin_mOase-like"/>
</dbReference>
<proteinExistence type="inferred from homology"/>
<dbReference type="AlphaFoldDB" id="A0A161HNH3"/>
<keyword evidence="5" id="KW-0521">NADP</keyword>
<dbReference type="OrthoDB" id="9766402at2"/>
<sequence length="498" mass="56603">MSDTRLQSLPTTNEHVDVLIIGAGISGIGAAYHLRQQFPNRSFKILEALEGFGGTWWTHRYPGARSDSDLHTYGYRFKPWPGRSIATSDEIRNYLNDIISENNLDQHICYQHKVTSASWSSQENRWAVDVTRVDTGETLRLTTNFLWICQGYYNHQKGYTPEWPTLNRYKGIVIHPQHWPEDLDYTGKKIVVIGSGATAATLIPSLAGTAGHVTMLQRSPTFFATQPWEHELAAPLRALKVPEEWTHDILRRAHIAKIEDLAKMSFEQPDELRKLLIDGVRAHLPEDFDVDTHFNPSYRPWQQRVASVPDGDLFAAIRGGQASVVTDSIECFTETGITLSSGKAIEADIIVTATGLELSLFGGVNFSVDGEPVDFTKRVTYRGLMISGVPNMSYMFGYLRFSWTLRVDMVSDFVCRLLAHMDTREATTVVPTLRPEDEDMPLLPWANPENFNAGYFMRAQEMMFRQGDREPWVHMREYYEERDTLPVTSVDDGVLIYD</sequence>
<keyword evidence="6" id="KW-0560">Oxidoreductase</keyword>
<dbReference type="GO" id="GO:0050660">
    <property type="term" value="F:flavin adenine dinucleotide binding"/>
    <property type="evidence" value="ECO:0007669"/>
    <property type="project" value="InterPro"/>
</dbReference>
<evidence type="ECO:0000313" key="8">
    <source>
        <dbReference type="EMBL" id="ANB72097.1"/>
    </source>
</evidence>
<dbReference type="FunFam" id="3.50.50.60:FF:000228">
    <property type="entry name" value="FAD-containing monooxygenase EthA"/>
    <property type="match status" value="1"/>
</dbReference>
<keyword evidence="3" id="KW-0285">Flavoprotein</keyword>
<evidence type="ECO:0000256" key="5">
    <source>
        <dbReference type="ARBA" id="ARBA00022857"/>
    </source>
</evidence>
<comment type="similarity">
    <text evidence="2">Belongs to the FAD-binding monooxygenase family.</text>
</comment>